<dbReference type="Pfam" id="PF00566">
    <property type="entry name" value="RabGAP-TBC"/>
    <property type="match status" value="1"/>
</dbReference>
<dbReference type="PROSITE" id="PS50086">
    <property type="entry name" value="TBC_RABGAP"/>
    <property type="match status" value="1"/>
</dbReference>
<dbReference type="STRING" id="4540.A0A3L6R6R0"/>
<dbReference type="Gene3D" id="1.10.472.80">
    <property type="entry name" value="Ypt/Rab-GAP domain of gyp1p, domain 3"/>
    <property type="match status" value="1"/>
</dbReference>
<feature type="region of interest" description="Disordered" evidence="2">
    <location>
        <begin position="391"/>
        <end position="431"/>
    </location>
</feature>
<dbReference type="SUPFAM" id="SSF47923">
    <property type="entry name" value="Ypt/Rab-GAP domain of gyp1p"/>
    <property type="match status" value="1"/>
</dbReference>
<proteinExistence type="predicted"/>
<evidence type="ECO:0000313" key="4">
    <source>
        <dbReference type="EMBL" id="RLM94077.1"/>
    </source>
</evidence>
<protein>
    <recommendedName>
        <fullName evidence="3">Rab-GAP TBC domain-containing protein</fullName>
    </recommendedName>
</protein>
<evidence type="ECO:0000259" key="3">
    <source>
        <dbReference type="PROSITE" id="PS50086"/>
    </source>
</evidence>
<feature type="compositionally biased region" description="Basic and acidic residues" evidence="2">
    <location>
        <begin position="417"/>
        <end position="428"/>
    </location>
</feature>
<dbReference type="PANTHER" id="PTHR47219:SF20">
    <property type="entry name" value="TBC1 DOMAIN FAMILY MEMBER 2B"/>
    <property type="match status" value="1"/>
</dbReference>
<feature type="compositionally biased region" description="Basic and acidic residues" evidence="2">
    <location>
        <begin position="888"/>
        <end position="926"/>
    </location>
</feature>
<name>A0A3L6R6R0_PANMI</name>
<dbReference type="EMBL" id="PQIB02000010">
    <property type="protein sequence ID" value="RLM94077.1"/>
    <property type="molecule type" value="Genomic_DNA"/>
</dbReference>
<dbReference type="InterPro" id="IPR035969">
    <property type="entry name" value="Rab-GAP_TBC_sf"/>
</dbReference>
<comment type="caution">
    <text evidence="4">The sequence shown here is derived from an EMBL/GenBank/DDBJ whole genome shotgun (WGS) entry which is preliminary data.</text>
</comment>
<dbReference type="FunFam" id="1.10.472.80:FF:000013">
    <property type="entry name" value="TBC1 domain family member 8B"/>
    <property type="match status" value="1"/>
</dbReference>
<dbReference type="InterPro" id="IPR050302">
    <property type="entry name" value="Rab_GAP_TBC_domain"/>
</dbReference>
<dbReference type="GO" id="GO:0031267">
    <property type="term" value="F:small GTPase binding"/>
    <property type="evidence" value="ECO:0007669"/>
    <property type="project" value="TreeGrafter"/>
</dbReference>
<evidence type="ECO:0000313" key="5">
    <source>
        <dbReference type="Proteomes" id="UP000275267"/>
    </source>
</evidence>
<feature type="domain" description="Rab-GAP TBC" evidence="3">
    <location>
        <begin position="341"/>
        <end position="521"/>
    </location>
</feature>
<reference evidence="5" key="1">
    <citation type="journal article" date="2019" name="Nat. Commun.">
        <title>The genome of broomcorn millet.</title>
        <authorList>
            <person name="Zou C."/>
            <person name="Miki D."/>
            <person name="Li D."/>
            <person name="Tang Q."/>
            <person name="Xiao L."/>
            <person name="Rajput S."/>
            <person name="Deng P."/>
            <person name="Jia W."/>
            <person name="Huang R."/>
            <person name="Zhang M."/>
            <person name="Sun Y."/>
            <person name="Hu J."/>
            <person name="Fu X."/>
            <person name="Schnable P.S."/>
            <person name="Li F."/>
            <person name="Zhang H."/>
            <person name="Feng B."/>
            <person name="Zhu X."/>
            <person name="Liu R."/>
            <person name="Schnable J.C."/>
            <person name="Zhu J.-K."/>
            <person name="Zhang H."/>
        </authorList>
    </citation>
    <scope>NUCLEOTIDE SEQUENCE [LARGE SCALE GENOMIC DNA]</scope>
</reference>
<evidence type="ECO:0000256" key="2">
    <source>
        <dbReference type="SAM" id="MobiDB-lite"/>
    </source>
</evidence>
<dbReference type="SMART" id="SM00164">
    <property type="entry name" value="TBC"/>
    <property type="match status" value="1"/>
</dbReference>
<evidence type="ECO:0000256" key="1">
    <source>
        <dbReference type="SAM" id="Coils"/>
    </source>
</evidence>
<sequence length="951" mass="106978">MHDAIDGGVRGTPWIWKDRGITTSAPLFYKHAAAGSGLGRCIITRTNKKGKNHAECPNHGRYKPREKAGPETGVPMWALTFSPGRPLVHRCPAPCLLERPVISHSHGFSVWIAADLPVLRLACTEYVCRAGRVLVQHRSVNKLNERDRTDWLRGGVCRDFRCPNPPANGREGLGLGSTVPCHTVVGHGTRTVRTEWSLELPAASLGPERWLDLGRAQVQNSQRRKHDQMSACLGWEDPSSSPTLSRDGSPSLPLLRQEARTHHLDLGPTCKPTPPADAVAEFAGGAARAGRGPRRQTTGRVVVGRGVRRWVADAAGEEMKAKALPFIAFEHKRFVPDSPSPPAARISATRWDAYGFAVRPQHLQRYREYASIYKEEEEERSERWKNFLDRQAEDGESSGEDVKVAPSNEDDGPPGKNAEDARPDEKTLRQQRPHKIQIWALTGIMDDYFDGYFSEEMIESQVDQLVLEEFSRERFPKLVNHLDYLGVQVAWVTGPWFLSIFMNMLPWESVLRVWDVLLFEGNRVMLFRTALALMELYGPALVTTKDAGDAVTLLQSLAGSTFDSSQLVLTACMGYQAIGEARLQELRNKHRPSVISSMEQRARGLRVWRDTNSLASKLYNFKRETEPLVSLSEEQSNDSTDGDRNQETSSGNMNDMYRGLTINSEIDSLPDPKDQVVWLKGELCQLLEERRSAVLRADELETALMEMVKQDNRRELSAKVEQLEQELSELRQALSDKQEQEQAMLQVLMRVEQEQKVTEDARICAEQDAASQKYAAHVLQEKYEEAMASLAQMENRAVMAETMLEATLQYQSGQQKAQLPSPSPSPRTPTRDGSPGQANQDSSQEFQPRRISLLAPFSHGWRDKNKGKQNGTDESTNGKLNNNTGRVETPKKYDEKQGDSPKEDEERIETPKRESEPRLEMPKMDGDIPSVERSTKDMDGQEDQLEEIKLD</sequence>
<accession>A0A3L6R6R0</accession>
<dbReference type="PANTHER" id="PTHR47219">
    <property type="entry name" value="RAB GTPASE-ACTIVATING PROTEIN 1-LIKE"/>
    <property type="match status" value="1"/>
</dbReference>
<feature type="compositionally biased region" description="Polar residues" evidence="2">
    <location>
        <begin position="868"/>
        <end position="886"/>
    </location>
</feature>
<keyword evidence="1" id="KW-0175">Coiled coil</keyword>
<dbReference type="InterPro" id="IPR000195">
    <property type="entry name" value="Rab-GAP-TBC_dom"/>
</dbReference>
<dbReference type="AlphaFoldDB" id="A0A3L6R6R0"/>
<feature type="region of interest" description="Disordered" evidence="2">
    <location>
        <begin position="629"/>
        <end position="655"/>
    </location>
</feature>
<feature type="compositionally biased region" description="Basic and acidic residues" evidence="2">
    <location>
        <begin position="52"/>
        <end position="69"/>
    </location>
</feature>
<dbReference type="OrthoDB" id="17687at2759"/>
<keyword evidence="5" id="KW-1185">Reference proteome</keyword>
<feature type="compositionally biased region" description="Polar residues" evidence="2">
    <location>
        <begin position="836"/>
        <end position="846"/>
    </location>
</feature>
<dbReference type="GO" id="GO:0005096">
    <property type="term" value="F:GTPase activator activity"/>
    <property type="evidence" value="ECO:0007669"/>
    <property type="project" value="TreeGrafter"/>
</dbReference>
<feature type="region of interest" description="Disordered" evidence="2">
    <location>
        <begin position="50"/>
        <end position="69"/>
    </location>
</feature>
<dbReference type="Proteomes" id="UP000275267">
    <property type="component" value="Unassembled WGS sequence"/>
</dbReference>
<feature type="region of interest" description="Disordered" evidence="2">
    <location>
        <begin position="811"/>
        <end position="951"/>
    </location>
</feature>
<feature type="coiled-coil region" evidence="1">
    <location>
        <begin position="706"/>
        <end position="743"/>
    </location>
</feature>
<feature type="coiled-coil region" evidence="1">
    <location>
        <begin position="776"/>
        <end position="803"/>
    </location>
</feature>
<organism evidence="4 5">
    <name type="scientific">Panicum miliaceum</name>
    <name type="common">Proso millet</name>
    <name type="synonym">Broomcorn millet</name>
    <dbReference type="NCBI Taxonomy" id="4540"/>
    <lineage>
        <taxon>Eukaryota</taxon>
        <taxon>Viridiplantae</taxon>
        <taxon>Streptophyta</taxon>
        <taxon>Embryophyta</taxon>
        <taxon>Tracheophyta</taxon>
        <taxon>Spermatophyta</taxon>
        <taxon>Magnoliopsida</taxon>
        <taxon>Liliopsida</taxon>
        <taxon>Poales</taxon>
        <taxon>Poaceae</taxon>
        <taxon>PACMAD clade</taxon>
        <taxon>Panicoideae</taxon>
        <taxon>Panicodae</taxon>
        <taxon>Paniceae</taxon>
        <taxon>Panicinae</taxon>
        <taxon>Panicum</taxon>
        <taxon>Panicum sect. Panicum</taxon>
    </lineage>
</organism>
<gene>
    <name evidence="4" type="ORF">C2845_PM08G30270</name>
</gene>